<name>A0A087RVF8_9ARCH</name>
<dbReference type="EMBL" id="JOSY01000003">
    <property type="protein sequence ID" value="KFM17462.1"/>
    <property type="molecule type" value="Genomic_DNA"/>
</dbReference>
<keyword evidence="1" id="KW-0808">Transferase</keyword>
<dbReference type="GO" id="GO:0004072">
    <property type="term" value="F:aspartate kinase activity"/>
    <property type="evidence" value="ECO:0007669"/>
    <property type="project" value="UniProtKB-EC"/>
</dbReference>
<keyword evidence="2" id="KW-1185">Reference proteome</keyword>
<dbReference type="EC" id="2.7.2.4" evidence="1"/>
<protein>
    <submittedName>
        <fullName evidence="1">Aspartate kinase protein</fullName>
        <ecNumber evidence="1">2.7.2.4</ecNumber>
    </submittedName>
</protein>
<gene>
    <name evidence="1" type="ORF">AAA799D11_00033</name>
</gene>
<dbReference type="AlphaFoldDB" id="A0A087RVF8"/>
<evidence type="ECO:0000313" key="2">
    <source>
        <dbReference type="Proteomes" id="UP000029386"/>
    </source>
</evidence>
<dbReference type="Proteomes" id="UP000029386">
    <property type="component" value="Unassembled WGS sequence"/>
</dbReference>
<reference evidence="1 2" key="1">
    <citation type="submission" date="2014-06" db="EMBL/GenBank/DDBJ databases">
        <authorList>
            <person name="Ngugi D.K."/>
            <person name="Blom J."/>
            <person name="Alam I."/>
            <person name="Rashid M."/>
            <person name="Baalawi W."/>
            <person name="Zhang G."/>
            <person name="Hikmawan T."/>
            <person name="Guan Y."/>
            <person name="Antunes A."/>
            <person name="Siam R."/>
            <person name="El-Dorry H."/>
            <person name="Bajic V."/>
            <person name="Stingl U."/>
        </authorList>
    </citation>
    <scope>NUCLEOTIDE SEQUENCE [LARGE SCALE GENOMIC DNA]</scope>
    <source>
        <strain evidence="1">SCGC AAA799-D11</strain>
    </source>
</reference>
<proteinExistence type="predicted"/>
<organism evidence="1 2">
    <name type="scientific">Marine Group I thaumarchaeote SCGC AAA799-D11</name>
    <dbReference type="NCBI Taxonomy" id="1502291"/>
    <lineage>
        <taxon>Archaea</taxon>
        <taxon>Nitrososphaerota</taxon>
        <taxon>Marine Group I</taxon>
    </lineage>
</organism>
<evidence type="ECO:0000313" key="1">
    <source>
        <dbReference type="EMBL" id="KFM17462.1"/>
    </source>
</evidence>
<feature type="non-terminal residue" evidence="1">
    <location>
        <position position="25"/>
    </location>
</feature>
<keyword evidence="1" id="KW-0418">Kinase</keyword>
<sequence>MTKLVVAKFGGSAIGPDGASIPEII</sequence>
<comment type="caution">
    <text evidence="1">The sequence shown here is derived from an EMBL/GenBank/DDBJ whole genome shotgun (WGS) entry which is preliminary data.</text>
</comment>
<accession>A0A087RVF8</accession>